<evidence type="ECO:0000256" key="3">
    <source>
        <dbReference type="ARBA" id="ARBA00022989"/>
    </source>
</evidence>
<keyword evidence="8" id="KW-0325">Glycoprotein</keyword>
<dbReference type="KEGG" id="bbel:109484988"/>
<feature type="transmembrane region" description="Helical" evidence="10">
    <location>
        <begin position="115"/>
        <end position="138"/>
    </location>
</feature>
<dbReference type="AlphaFoldDB" id="A0A6P5APH2"/>
<name>A0A6P5APH2_BRABE</name>
<dbReference type="RefSeq" id="XP_019643921.1">
    <property type="nucleotide sequence ID" value="XM_019788362.1"/>
</dbReference>
<protein>
    <submittedName>
        <fullName evidence="13">Prokineticin receptor 2-like</fullName>
    </submittedName>
</protein>
<keyword evidence="3 10" id="KW-1133">Transmembrane helix</keyword>
<dbReference type="PRINTS" id="PR00237">
    <property type="entry name" value="GPCRRHODOPSN"/>
</dbReference>
<keyword evidence="9" id="KW-0807">Transducer</keyword>
<dbReference type="Pfam" id="PF00001">
    <property type="entry name" value="7tm_1"/>
    <property type="match status" value="1"/>
</dbReference>
<keyword evidence="7" id="KW-0675">Receptor</keyword>
<keyword evidence="6" id="KW-1015">Disulfide bond</keyword>
<gene>
    <name evidence="13" type="primary">LOC109484988</name>
</gene>
<evidence type="ECO:0000313" key="13">
    <source>
        <dbReference type="RefSeq" id="XP_019643921.1"/>
    </source>
</evidence>
<evidence type="ECO:0000256" key="5">
    <source>
        <dbReference type="ARBA" id="ARBA00023136"/>
    </source>
</evidence>
<evidence type="ECO:0000256" key="1">
    <source>
        <dbReference type="ARBA" id="ARBA00004141"/>
    </source>
</evidence>
<sequence>MLKKKRQRPSRCIAVTSGLRTGGSGNGRVSLTVPISLVWIVSALLAIPDAIFSKTVQFHAADFALMALPSAPGMASPAGGNVSLPGPLPLLPENSQTYCRRIWSIDQQLAYKANYLFLFVAEFAIPVVIMTVCSALVARKVWDRKFPGNVNPWQLRAQKRSRRKTVLLLLLVASFCLCLGPFYVYALIRDFFGHLLHVESTNTMIFYVVEAVAMANCLIDTLAYVAVDNRMRRYIGKLLVCFTCQSKENSAPADAETKMARSSTYGHPPIEMRVRRANTDTCL</sequence>
<dbReference type="InterPro" id="IPR000276">
    <property type="entry name" value="GPCR_Rhodpsn"/>
</dbReference>
<feature type="domain" description="G-protein coupled receptors family 1 profile" evidence="11">
    <location>
        <begin position="11"/>
        <end position="224"/>
    </location>
</feature>
<dbReference type="Proteomes" id="UP000515135">
    <property type="component" value="Unplaced"/>
</dbReference>
<evidence type="ECO:0000256" key="6">
    <source>
        <dbReference type="ARBA" id="ARBA00023157"/>
    </source>
</evidence>
<accession>A0A6P5APH2</accession>
<dbReference type="PROSITE" id="PS50262">
    <property type="entry name" value="G_PROTEIN_RECEP_F1_2"/>
    <property type="match status" value="1"/>
</dbReference>
<dbReference type="GO" id="GO:0005886">
    <property type="term" value="C:plasma membrane"/>
    <property type="evidence" value="ECO:0007669"/>
    <property type="project" value="TreeGrafter"/>
</dbReference>
<dbReference type="SUPFAM" id="SSF81321">
    <property type="entry name" value="Family A G protein-coupled receptor-like"/>
    <property type="match status" value="1"/>
</dbReference>
<reference evidence="13" key="1">
    <citation type="submission" date="2025-08" db="UniProtKB">
        <authorList>
            <consortium name="RefSeq"/>
        </authorList>
    </citation>
    <scope>IDENTIFICATION</scope>
    <source>
        <tissue evidence="13">Gonad</tissue>
    </source>
</reference>
<evidence type="ECO:0000313" key="12">
    <source>
        <dbReference type="Proteomes" id="UP000515135"/>
    </source>
</evidence>
<evidence type="ECO:0000256" key="2">
    <source>
        <dbReference type="ARBA" id="ARBA00022692"/>
    </source>
</evidence>
<dbReference type="PANTHER" id="PTHR24238:SF74">
    <property type="entry name" value="PROKINETICIN RECEPTOR 2"/>
    <property type="match status" value="1"/>
</dbReference>
<keyword evidence="12" id="KW-1185">Reference proteome</keyword>
<evidence type="ECO:0000259" key="11">
    <source>
        <dbReference type="PROSITE" id="PS50262"/>
    </source>
</evidence>
<dbReference type="PANTHER" id="PTHR24238">
    <property type="entry name" value="G-PROTEIN COUPLED RECEPTOR"/>
    <property type="match status" value="1"/>
</dbReference>
<evidence type="ECO:0000256" key="4">
    <source>
        <dbReference type="ARBA" id="ARBA00023040"/>
    </source>
</evidence>
<evidence type="ECO:0000256" key="9">
    <source>
        <dbReference type="ARBA" id="ARBA00023224"/>
    </source>
</evidence>
<feature type="transmembrane region" description="Helical" evidence="10">
    <location>
        <begin position="166"/>
        <end position="185"/>
    </location>
</feature>
<dbReference type="GeneID" id="109484988"/>
<feature type="transmembrane region" description="Helical" evidence="10">
    <location>
        <begin position="29"/>
        <end position="47"/>
    </location>
</feature>
<dbReference type="InterPro" id="IPR017452">
    <property type="entry name" value="GPCR_Rhodpsn_7TM"/>
</dbReference>
<keyword evidence="2 10" id="KW-0812">Transmembrane</keyword>
<comment type="subcellular location">
    <subcellularLocation>
        <location evidence="1">Membrane</location>
        <topology evidence="1">Multi-pass membrane protein</topology>
    </subcellularLocation>
</comment>
<dbReference type="Gene3D" id="1.20.1070.10">
    <property type="entry name" value="Rhodopsin 7-helix transmembrane proteins"/>
    <property type="match status" value="1"/>
</dbReference>
<proteinExistence type="predicted"/>
<keyword evidence="5 10" id="KW-0472">Membrane</keyword>
<dbReference type="OrthoDB" id="10011014at2759"/>
<keyword evidence="4" id="KW-0297">G-protein coupled receptor</keyword>
<organism evidence="12 13">
    <name type="scientific">Branchiostoma belcheri</name>
    <name type="common">Amphioxus</name>
    <dbReference type="NCBI Taxonomy" id="7741"/>
    <lineage>
        <taxon>Eukaryota</taxon>
        <taxon>Metazoa</taxon>
        <taxon>Chordata</taxon>
        <taxon>Cephalochordata</taxon>
        <taxon>Leptocardii</taxon>
        <taxon>Amphioxiformes</taxon>
        <taxon>Branchiostomatidae</taxon>
        <taxon>Branchiostoma</taxon>
    </lineage>
</organism>
<evidence type="ECO:0000256" key="7">
    <source>
        <dbReference type="ARBA" id="ARBA00023170"/>
    </source>
</evidence>
<evidence type="ECO:0000256" key="10">
    <source>
        <dbReference type="SAM" id="Phobius"/>
    </source>
</evidence>
<dbReference type="GO" id="GO:0008188">
    <property type="term" value="F:neuropeptide receptor activity"/>
    <property type="evidence" value="ECO:0007669"/>
    <property type="project" value="TreeGrafter"/>
</dbReference>
<evidence type="ECO:0000256" key="8">
    <source>
        <dbReference type="ARBA" id="ARBA00023180"/>
    </source>
</evidence>
<feature type="transmembrane region" description="Helical" evidence="10">
    <location>
        <begin position="205"/>
        <end position="227"/>
    </location>
</feature>